<comment type="caution">
    <text evidence="2">The sequence shown here is derived from an EMBL/GenBank/DDBJ whole genome shotgun (WGS) entry which is preliminary data.</text>
</comment>
<accession>A0ABP1PNW7</accession>
<sequence>MRTLSSSPVFESTYYPHTTHKKDLARFPTNVNPKLHTLYTRNTCILRGATTGVCATVETVIIIKVKRRIVQWSPPTTSYIATTTTTTALNYNTADGPANTLTHEGGYSIKRSSTKESGKPLS</sequence>
<gene>
    <name evidence="2" type="ORF">ODALV1_LOCUS2019</name>
</gene>
<dbReference type="EMBL" id="CAXLJM020000007">
    <property type="protein sequence ID" value="CAL8072137.1"/>
    <property type="molecule type" value="Genomic_DNA"/>
</dbReference>
<proteinExistence type="predicted"/>
<keyword evidence="3" id="KW-1185">Reference proteome</keyword>
<evidence type="ECO:0000313" key="3">
    <source>
        <dbReference type="Proteomes" id="UP001642540"/>
    </source>
</evidence>
<feature type="compositionally biased region" description="Basic and acidic residues" evidence="1">
    <location>
        <begin position="113"/>
        <end position="122"/>
    </location>
</feature>
<name>A0ABP1PNW7_9HEXA</name>
<evidence type="ECO:0000256" key="1">
    <source>
        <dbReference type="SAM" id="MobiDB-lite"/>
    </source>
</evidence>
<dbReference type="Proteomes" id="UP001642540">
    <property type="component" value="Unassembled WGS sequence"/>
</dbReference>
<protein>
    <submittedName>
        <fullName evidence="2">Uncharacterized protein</fullName>
    </submittedName>
</protein>
<evidence type="ECO:0000313" key="2">
    <source>
        <dbReference type="EMBL" id="CAL8072137.1"/>
    </source>
</evidence>
<reference evidence="2 3" key="1">
    <citation type="submission" date="2024-08" db="EMBL/GenBank/DDBJ databases">
        <authorList>
            <person name="Cucini C."/>
            <person name="Frati F."/>
        </authorList>
    </citation>
    <scope>NUCLEOTIDE SEQUENCE [LARGE SCALE GENOMIC DNA]</scope>
</reference>
<organism evidence="2 3">
    <name type="scientific">Orchesella dallaii</name>
    <dbReference type="NCBI Taxonomy" id="48710"/>
    <lineage>
        <taxon>Eukaryota</taxon>
        <taxon>Metazoa</taxon>
        <taxon>Ecdysozoa</taxon>
        <taxon>Arthropoda</taxon>
        <taxon>Hexapoda</taxon>
        <taxon>Collembola</taxon>
        <taxon>Entomobryomorpha</taxon>
        <taxon>Entomobryoidea</taxon>
        <taxon>Orchesellidae</taxon>
        <taxon>Orchesellinae</taxon>
        <taxon>Orchesella</taxon>
    </lineage>
</organism>
<feature type="region of interest" description="Disordered" evidence="1">
    <location>
        <begin position="100"/>
        <end position="122"/>
    </location>
</feature>